<sequence length="60" mass="6842">MHKNDFGIQLDSDSQVRRPLVLRIAQDLRLQHPSWPDDEILAEAKAQTLAQLHGKERIAA</sequence>
<evidence type="ECO:0000313" key="1">
    <source>
        <dbReference type="EMBL" id="MFC5548164.1"/>
    </source>
</evidence>
<evidence type="ECO:0000313" key="2">
    <source>
        <dbReference type="Proteomes" id="UP001596086"/>
    </source>
</evidence>
<reference evidence="2" key="1">
    <citation type="journal article" date="2019" name="Int. J. Syst. Evol. Microbiol.">
        <title>The Global Catalogue of Microorganisms (GCM) 10K type strain sequencing project: providing services to taxonomists for standard genome sequencing and annotation.</title>
        <authorList>
            <consortium name="The Broad Institute Genomics Platform"/>
            <consortium name="The Broad Institute Genome Sequencing Center for Infectious Disease"/>
            <person name="Wu L."/>
            <person name="Ma J."/>
        </authorList>
    </citation>
    <scope>NUCLEOTIDE SEQUENCE [LARGE SCALE GENOMIC DNA]</scope>
    <source>
        <strain evidence="2">CGMCC 4.5798</strain>
    </source>
</reference>
<dbReference type="EMBL" id="JBHSMZ010000004">
    <property type="protein sequence ID" value="MFC5548164.1"/>
    <property type="molecule type" value="Genomic_DNA"/>
</dbReference>
<name>A0ABW0RTM5_9BURK</name>
<keyword evidence="2" id="KW-1185">Reference proteome</keyword>
<gene>
    <name evidence="1" type="ORF">ACFPO9_06510</name>
</gene>
<protein>
    <submittedName>
        <fullName evidence="1">Uncharacterized protein</fullName>
    </submittedName>
</protein>
<proteinExistence type="predicted"/>
<accession>A0ABW0RTM5</accession>
<dbReference type="Proteomes" id="UP001596086">
    <property type="component" value="Unassembled WGS sequence"/>
</dbReference>
<comment type="caution">
    <text evidence="1">The sequence shown here is derived from an EMBL/GenBank/DDBJ whole genome shotgun (WGS) entry which is preliminary data.</text>
</comment>
<organism evidence="1 2">
    <name type="scientific">Massilia aerilata</name>
    <dbReference type="NCBI Taxonomy" id="453817"/>
    <lineage>
        <taxon>Bacteria</taxon>
        <taxon>Pseudomonadati</taxon>
        <taxon>Pseudomonadota</taxon>
        <taxon>Betaproteobacteria</taxon>
        <taxon>Burkholderiales</taxon>
        <taxon>Oxalobacteraceae</taxon>
        <taxon>Telluria group</taxon>
        <taxon>Massilia</taxon>
    </lineage>
</organism>
<dbReference type="RefSeq" id="WP_379768624.1">
    <property type="nucleotide sequence ID" value="NZ_JBHSMZ010000004.1"/>
</dbReference>